<dbReference type="GO" id="GO:0005524">
    <property type="term" value="F:ATP binding"/>
    <property type="evidence" value="ECO:0007669"/>
    <property type="project" value="UniProtKB-KW"/>
</dbReference>
<keyword evidence="7" id="KW-0547">Nucleotide-binding</keyword>
<dbReference type="GO" id="GO:0004743">
    <property type="term" value="F:pyruvate kinase activity"/>
    <property type="evidence" value="ECO:0007669"/>
    <property type="project" value="UniProtKB-EC"/>
</dbReference>
<feature type="non-terminal residue" evidence="14">
    <location>
        <position position="1"/>
    </location>
</feature>
<comment type="caution">
    <text evidence="14">The sequence shown here is derived from an EMBL/GenBank/DDBJ whole genome shotgun (WGS) entry which is preliminary data.</text>
</comment>
<proteinExistence type="inferred from homology"/>
<dbReference type="GO" id="GO:0016301">
    <property type="term" value="F:kinase activity"/>
    <property type="evidence" value="ECO:0007669"/>
    <property type="project" value="UniProtKB-KW"/>
</dbReference>
<sequence length="218" mass="24570">CGFYLRTWFSMQECTPPVSHVPRGIGSKSSYLTEALMTFMDTSFYETESSPYPSEEKNKVYAVLEMDKSAIISEPENTTDTNNLILTNNSLMHPYVTEVDSVTELDLKENGFRSTRRMKLVCTMGPACCSFEELEALAMGGMNVARINMCHETRDWHQNVIKNVRKLNQEKGYVVAIMMDTEGSEIHMGDLGGGAVSVKAEIYEDHGREEYATRPNYG</sequence>
<evidence type="ECO:0000256" key="1">
    <source>
        <dbReference type="ARBA" id="ARBA00001958"/>
    </source>
</evidence>
<gene>
    <name evidence="14" type="ORF">KI387_033593</name>
</gene>
<evidence type="ECO:0000256" key="7">
    <source>
        <dbReference type="ARBA" id="ARBA00022741"/>
    </source>
</evidence>
<feature type="domain" description="Pyruvate kinase barrel" evidence="13">
    <location>
        <begin position="116"/>
        <end position="199"/>
    </location>
</feature>
<dbReference type="InterPro" id="IPR040442">
    <property type="entry name" value="Pyrv_kinase-like_dom_sf"/>
</dbReference>
<dbReference type="AlphaFoldDB" id="A0AA38BTE9"/>
<evidence type="ECO:0000313" key="14">
    <source>
        <dbReference type="EMBL" id="KAH9289476.1"/>
    </source>
</evidence>
<evidence type="ECO:0000256" key="4">
    <source>
        <dbReference type="ARBA" id="ARBA00012142"/>
    </source>
</evidence>
<evidence type="ECO:0000256" key="10">
    <source>
        <dbReference type="ARBA" id="ARBA00022842"/>
    </source>
</evidence>
<dbReference type="InterPro" id="IPR015806">
    <property type="entry name" value="Pyrv_Knase_insert_dom_sf"/>
</dbReference>
<comment type="cofactor">
    <cofactor evidence="1">
        <name>K(+)</name>
        <dbReference type="ChEBI" id="CHEBI:29103"/>
    </cofactor>
</comment>
<dbReference type="EMBL" id="JAHRHJ020003813">
    <property type="protein sequence ID" value="KAH9289476.1"/>
    <property type="molecule type" value="Genomic_DNA"/>
</dbReference>
<keyword evidence="5" id="KW-0808">Transferase</keyword>
<evidence type="ECO:0000256" key="12">
    <source>
        <dbReference type="ARBA" id="ARBA00023317"/>
    </source>
</evidence>
<dbReference type="EC" id="2.7.1.40" evidence="4"/>
<dbReference type="GO" id="GO:0030955">
    <property type="term" value="F:potassium ion binding"/>
    <property type="evidence" value="ECO:0007669"/>
    <property type="project" value="InterPro"/>
</dbReference>
<keyword evidence="11" id="KW-0324">Glycolysis</keyword>
<comment type="pathway">
    <text evidence="2">Carbohydrate degradation; glycolysis; pyruvate from D-glyceraldehyde 3-phosphate: step 5/5.</text>
</comment>
<dbReference type="Proteomes" id="UP000824469">
    <property type="component" value="Unassembled WGS sequence"/>
</dbReference>
<dbReference type="SUPFAM" id="SSF51621">
    <property type="entry name" value="Phosphoenolpyruvate/pyruvate domain"/>
    <property type="match status" value="1"/>
</dbReference>
<keyword evidence="6" id="KW-0479">Metal-binding</keyword>
<dbReference type="PANTHER" id="PTHR11817">
    <property type="entry name" value="PYRUVATE KINASE"/>
    <property type="match status" value="1"/>
</dbReference>
<dbReference type="GO" id="GO:0000287">
    <property type="term" value="F:magnesium ion binding"/>
    <property type="evidence" value="ECO:0007669"/>
    <property type="project" value="InterPro"/>
</dbReference>
<evidence type="ECO:0000259" key="13">
    <source>
        <dbReference type="Pfam" id="PF00224"/>
    </source>
</evidence>
<dbReference type="InterPro" id="IPR015793">
    <property type="entry name" value="Pyrv_Knase_brl"/>
</dbReference>
<evidence type="ECO:0000256" key="6">
    <source>
        <dbReference type="ARBA" id="ARBA00022723"/>
    </source>
</evidence>
<evidence type="ECO:0000256" key="2">
    <source>
        <dbReference type="ARBA" id="ARBA00004997"/>
    </source>
</evidence>
<evidence type="ECO:0000256" key="3">
    <source>
        <dbReference type="ARBA" id="ARBA00008663"/>
    </source>
</evidence>
<dbReference type="Gene3D" id="3.20.20.60">
    <property type="entry name" value="Phosphoenolpyruvate-binding domains"/>
    <property type="match status" value="1"/>
</dbReference>
<evidence type="ECO:0000256" key="8">
    <source>
        <dbReference type="ARBA" id="ARBA00022777"/>
    </source>
</evidence>
<keyword evidence="9" id="KW-0067">ATP-binding</keyword>
<reference evidence="14 15" key="1">
    <citation type="journal article" date="2021" name="Nat. Plants">
        <title>The Taxus genome provides insights into paclitaxel biosynthesis.</title>
        <authorList>
            <person name="Xiong X."/>
            <person name="Gou J."/>
            <person name="Liao Q."/>
            <person name="Li Y."/>
            <person name="Zhou Q."/>
            <person name="Bi G."/>
            <person name="Li C."/>
            <person name="Du R."/>
            <person name="Wang X."/>
            <person name="Sun T."/>
            <person name="Guo L."/>
            <person name="Liang H."/>
            <person name="Lu P."/>
            <person name="Wu Y."/>
            <person name="Zhang Z."/>
            <person name="Ro D.K."/>
            <person name="Shang Y."/>
            <person name="Huang S."/>
            <person name="Yan J."/>
        </authorList>
    </citation>
    <scope>NUCLEOTIDE SEQUENCE [LARGE SCALE GENOMIC DNA]</scope>
    <source>
        <strain evidence="14">Ta-2019</strain>
    </source>
</reference>
<evidence type="ECO:0000256" key="11">
    <source>
        <dbReference type="ARBA" id="ARBA00023152"/>
    </source>
</evidence>
<comment type="similarity">
    <text evidence="3">Belongs to the pyruvate kinase family.</text>
</comment>
<keyword evidence="8" id="KW-0418">Kinase</keyword>
<dbReference type="InterPro" id="IPR015813">
    <property type="entry name" value="Pyrv/PenolPyrv_kinase-like_dom"/>
</dbReference>
<dbReference type="Pfam" id="PF00224">
    <property type="entry name" value="PK"/>
    <property type="match status" value="1"/>
</dbReference>
<keyword evidence="10" id="KW-0460">Magnesium</keyword>
<keyword evidence="15" id="KW-1185">Reference proteome</keyword>
<keyword evidence="12" id="KW-0670">Pyruvate</keyword>
<accession>A0AA38BTE9</accession>
<protein>
    <recommendedName>
        <fullName evidence="4">pyruvate kinase</fullName>
        <ecNumber evidence="4">2.7.1.40</ecNumber>
    </recommendedName>
</protein>
<evidence type="ECO:0000256" key="9">
    <source>
        <dbReference type="ARBA" id="ARBA00022840"/>
    </source>
</evidence>
<name>A0AA38BTE9_TAXCH</name>
<organism evidence="14 15">
    <name type="scientific">Taxus chinensis</name>
    <name type="common">Chinese yew</name>
    <name type="synonym">Taxus wallichiana var. chinensis</name>
    <dbReference type="NCBI Taxonomy" id="29808"/>
    <lineage>
        <taxon>Eukaryota</taxon>
        <taxon>Viridiplantae</taxon>
        <taxon>Streptophyta</taxon>
        <taxon>Embryophyta</taxon>
        <taxon>Tracheophyta</taxon>
        <taxon>Spermatophyta</taxon>
        <taxon>Pinopsida</taxon>
        <taxon>Pinidae</taxon>
        <taxon>Conifers II</taxon>
        <taxon>Cupressales</taxon>
        <taxon>Taxaceae</taxon>
        <taxon>Taxus</taxon>
    </lineage>
</organism>
<dbReference type="Gene3D" id="2.40.33.10">
    <property type="entry name" value="PK beta-barrel domain-like"/>
    <property type="match status" value="1"/>
</dbReference>
<dbReference type="InterPro" id="IPR001697">
    <property type="entry name" value="Pyr_Knase"/>
</dbReference>
<evidence type="ECO:0000313" key="15">
    <source>
        <dbReference type="Proteomes" id="UP000824469"/>
    </source>
</evidence>
<evidence type="ECO:0000256" key="5">
    <source>
        <dbReference type="ARBA" id="ARBA00022679"/>
    </source>
</evidence>